<dbReference type="OrthoDB" id="413006at2759"/>
<feature type="compositionally biased region" description="Basic and acidic residues" evidence="1">
    <location>
        <begin position="513"/>
        <end position="524"/>
    </location>
</feature>
<feature type="region of interest" description="Disordered" evidence="1">
    <location>
        <begin position="513"/>
        <end position="534"/>
    </location>
</feature>
<evidence type="ECO:0000259" key="2">
    <source>
        <dbReference type="PROSITE" id="PS50097"/>
    </source>
</evidence>
<dbReference type="Gene3D" id="3.30.710.10">
    <property type="entry name" value="Potassium Channel Kv1.1, Chain A"/>
    <property type="match status" value="2"/>
</dbReference>
<keyword evidence="4" id="KW-1185">Reference proteome</keyword>
<feature type="domain" description="BTB" evidence="2">
    <location>
        <begin position="26"/>
        <end position="97"/>
    </location>
</feature>
<name>A0A813HEY7_POLGL</name>
<dbReference type="PANTHER" id="PTHR13230:SF5">
    <property type="entry name" value="GENERAL TRANSCRIPTION FACTOR 3C POLYPEPTIDE 5"/>
    <property type="match status" value="1"/>
</dbReference>
<dbReference type="CDD" id="cd18186">
    <property type="entry name" value="BTB_POZ_ZBTB_KLHL-like"/>
    <property type="match status" value="1"/>
</dbReference>
<protein>
    <recommendedName>
        <fullName evidence="2">BTB domain-containing protein</fullName>
    </recommendedName>
</protein>
<dbReference type="SMART" id="SM00225">
    <property type="entry name" value="BTB"/>
    <property type="match status" value="2"/>
</dbReference>
<dbReference type="OMA" id="FWERPVW"/>
<sequence length="534" mass="58329">MGEASEASVGRLAAGLRSLRSEGVFCDVALSAGAERCLAHRVVLAALSRPLRELLTGGEESESGRPLELKLWNLAITESTVTTLLGRVYGDDGDGSDDGSDNLSDVAQLMTAFELGNTSEAELAVGLQTLQSQGLFCDILVSAGGERIPAHQAVLASACDALKSFMMESLKQLEPGSDEGEVASRSLELELQGVSGEAVRVLLDFLYCRTLPSGDSGVKRFRKLSASEACLRDVRHLASELQLPGLEAQALLWMRSCSSPGLKLKGGCQGRKALLPAEQEDGLCEAQEEPQAAKPSKPSKPVVQRQEEEAPKLPEKKAPMQTLKFNSGCQVPMALADAMESAQATGELSRSDITVLGKLIQLFWERPVWLEAVLVHAMPSVHSDKLKSLLPFVAYQWRDGPWQQAYARLSWDPRQNSEEAKELQVIDFRDPKLKDQGKVEAKSRQEVFFKKAPALRSQLYQMTDIEDDFVKALVGGCEISAECDRRCGFLTQVVMDSVCDRLTIKSQQLREKAARQYSKHEKLPANKRARVGGS</sequence>
<reference evidence="3" key="1">
    <citation type="submission" date="2021-02" db="EMBL/GenBank/DDBJ databases">
        <authorList>
            <person name="Dougan E. K."/>
            <person name="Rhodes N."/>
            <person name="Thang M."/>
            <person name="Chan C."/>
        </authorList>
    </citation>
    <scope>NUCLEOTIDE SEQUENCE</scope>
</reference>
<feature type="domain" description="BTB" evidence="2">
    <location>
        <begin position="137"/>
        <end position="215"/>
    </location>
</feature>
<dbReference type="Pfam" id="PF00651">
    <property type="entry name" value="BTB"/>
    <property type="match status" value="2"/>
</dbReference>
<dbReference type="EMBL" id="CAJNNV010031529">
    <property type="protein sequence ID" value="CAE8636671.1"/>
    <property type="molecule type" value="Genomic_DNA"/>
</dbReference>
<evidence type="ECO:0000256" key="1">
    <source>
        <dbReference type="SAM" id="MobiDB-lite"/>
    </source>
</evidence>
<dbReference type="AlphaFoldDB" id="A0A813HEY7"/>
<dbReference type="PANTHER" id="PTHR13230">
    <property type="entry name" value="GENERAL TRANSCRIPTION FACTOR IIIC, POLYPEPTIDE 5"/>
    <property type="match status" value="1"/>
</dbReference>
<accession>A0A813HEY7</accession>
<dbReference type="GO" id="GO:0006384">
    <property type="term" value="P:transcription initiation at RNA polymerase III promoter"/>
    <property type="evidence" value="ECO:0007669"/>
    <property type="project" value="InterPro"/>
</dbReference>
<dbReference type="GO" id="GO:0001003">
    <property type="term" value="F:RNA polymerase III type 2 promoter sequence-specific DNA binding"/>
    <property type="evidence" value="ECO:0007669"/>
    <property type="project" value="TreeGrafter"/>
</dbReference>
<dbReference type="InterPro" id="IPR011333">
    <property type="entry name" value="SKP1/BTB/POZ_sf"/>
</dbReference>
<evidence type="ECO:0000313" key="4">
    <source>
        <dbReference type="Proteomes" id="UP000654075"/>
    </source>
</evidence>
<dbReference type="InterPro" id="IPR040454">
    <property type="entry name" value="TF_IIIC_Tfc1/Sfc1"/>
</dbReference>
<organism evidence="3 4">
    <name type="scientific">Polarella glacialis</name>
    <name type="common">Dinoflagellate</name>
    <dbReference type="NCBI Taxonomy" id="89957"/>
    <lineage>
        <taxon>Eukaryota</taxon>
        <taxon>Sar</taxon>
        <taxon>Alveolata</taxon>
        <taxon>Dinophyceae</taxon>
        <taxon>Suessiales</taxon>
        <taxon>Suessiaceae</taxon>
        <taxon>Polarella</taxon>
    </lineage>
</organism>
<comment type="caution">
    <text evidence="3">The sequence shown here is derived from an EMBL/GenBank/DDBJ whole genome shotgun (WGS) entry which is preliminary data.</text>
</comment>
<dbReference type="InterPro" id="IPR000210">
    <property type="entry name" value="BTB/POZ_dom"/>
</dbReference>
<evidence type="ECO:0000313" key="3">
    <source>
        <dbReference type="EMBL" id="CAE8636671.1"/>
    </source>
</evidence>
<dbReference type="PROSITE" id="PS50097">
    <property type="entry name" value="BTB"/>
    <property type="match status" value="2"/>
</dbReference>
<feature type="compositionally biased region" description="Basic and acidic residues" evidence="1">
    <location>
        <begin position="305"/>
        <end position="318"/>
    </location>
</feature>
<dbReference type="Proteomes" id="UP000654075">
    <property type="component" value="Unassembled WGS sequence"/>
</dbReference>
<dbReference type="InterPro" id="IPR019136">
    <property type="entry name" value="TF_IIIC_su-5_HTH"/>
</dbReference>
<gene>
    <name evidence="3" type="ORF">PGLA1383_LOCUS52091</name>
</gene>
<feature type="compositionally biased region" description="Basic residues" evidence="1">
    <location>
        <begin position="525"/>
        <end position="534"/>
    </location>
</feature>
<dbReference type="Pfam" id="PF09734">
    <property type="entry name" value="Tau95"/>
    <property type="match status" value="1"/>
</dbReference>
<feature type="compositionally biased region" description="Low complexity" evidence="1">
    <location>
        <begin position="290"/>
        <end position="304"/>
    </location>
</feature>
<dbReference type="GO" id="GO:0001002">
    <property type="term" value="F:RNA polymerase III type 1 promoter sequence-specific DNA binding"/>
    <property type="evidence" value="ECO:0007669"/>
    <property type="project" value="TreeGrafter"/>
</dbReference>
<dbReference type="SUPFAM" id="SSF54695">
    <property type="entry name" value="POZ domain"/>
    <property type="match status" value="2"/>
</dbReference>
<dbReference type="GO" id="GO:0000127">
    <property type="term" value="C:transcription factor TFIIIC complex"/>
    <property type="evidence" value="ECO:0007669"/>
    <property type="project" value="InterPro"/>
</dbReference>
<proteinExistence type="predicted"/>
<feature type="region of interest" description="Disordered" evidence="1">
    <location>
        <begin position="282"/>
        <end position="321"/>
    </location>
</feature>